<evidence type="ECO:0000256" key="1">
    <source>
        <dbReference type="ARBA" id="ARBA00023015"/>
    </source>
</evidence>
<feature type="domain" description="HTH araC/xylS-type" evidence="4">
    <location>
        <begin position="186"/>
        <end position="284"/>
    </location>
</feature>
<dbReference type="GO" id="GO:0003700">
    <property type="term" value="F:DNA-binding transcription factor activity"/>
    <property type="evidence" value="ECO:0007669"/>
    <property type="project" value="InterPro"/>
</dbReference>
<keyword evidence="1" id="KW-0805">Transcription regulation</keyword>
<keyword evidence="2" id="KW-0238">DNA-binding</keyword>
<dbReference type="Proteomes" id="UP000031670">
    <property type="component" value="Unassembled WGS sequence"/>
</dbReference>
<reference evidence="5 6" key="1">
    <citation type="submission" date="2015-01" db="EMBL/GenBank/DDBJ databases">
        <title>Vibrio sp. C5 JCM 19232 whole genome shotgun sequence.</title>
        <authorList>
            <person name="Sawabe T."/>
            <person name="Meirelles P."/>
            <person name="Feng G."/>
            <person name="Sayaka M."/>
            <person name="Hattori M."/>
            <person name="Ohkuma M."/>
        </authorList>
    </citation>
    <scope>NUCLEOTIDE SEQUENCE [LARGE SCALE GENOMIC DNA]</scope>
    <source>
        <strain evidence="5 6">JCM19232</strain>
    </source>
</reference>
<dbReference type="SUPFAM" id="SSF51182">
    <property type="entry name" value="RmlC-like cupins"/>
    <property type="match status" value="1"/>
</dbReference>
<dbReference type="PANTHER" id="PTHR43280">
    <property type="entry name" value="ARAC-FAMILY TRANSCRIPTIONAL REGULATOR"/>
    <property type="match status" value="1"/>
</dbReference>
<dbReference type="EMBL" id="BBSA01000002">
    <property type="protein sequence ID" value="GAM60935.1"/>
    <property type="molecule type" value="Genomic_DNA"/>
</dbReference>
<dbReference type="Pfam" id="PF12833">
    <property type="entry name" value="HTH_18"/>
    <property type="match status" value="1"/>
</dbReference>
<proteinExistence type="predicted"/>
<evidence type="ECO:0000313" key="6">
    <source>
        <dbReference type="Proteomes" id="UP000031670"/>
    </source>
</evidence>
<organism evidence="5 6">
    <name type="scientific">Vibrio ishigakensis</name>
    <dbReference type="NCBI Taxonomy" id="1481914"/>
    <lineage>
        <taxon>Bacteria</taxon>
        <taxon>Pseudomonadati</taxon>
        <taxon>Pseudomonadota</taxon>
        <taxon>Gammaproteobacteria</taxon>
        <taxon>Vibrionales</taxon>
        <taxon>Vibrionaceae</taxon>
        <taxon>Vibrio</taxon>
    </lineage>
</organism>
<dbReference type="InterPro" id="IPR018060">
    <property type="entry name" value="HTH_AraC"/>
</dbReference>
<protein>
    <submittedName>
        <fullName evidence="5">Transcriptional regulator</fullName>
    </submittedName>
</protein>
<dbReference type="SMART" id="SM00342">
    <property type="entry name" value="HTH_ARAC"/>
    <property type="match status" value="1"/>
</dbReference>
<evidence type="ECO:0000256" key="3">
    <source>
        <dbReference type="ARBA" id="ARBA00023163"/>
    </source>
</evidence>
<evidence type="ECO:0000259" key="4">
    <source>
        <dbReference type="PROSITE" id="PS01124"/>
    </source>
</evidence>
<name>A0A0B8P2F3_9VIBR</name>
<gene>
    <name evidence="5" type="ORF">JCM19232_3877</name>
</gene>
<dbReference type="AlphaFoldDB" id="A0A0B8P2F3"/>
<reference evidence="5 6" key="2">
    <citation type="submission" date="2015-01" db="EMBL/GenBank/DDBJ databases">
        <authorList>
            <consortium name="NBRP consortium"/>
            <person name="Sawabe T."/>
            <person name="Meirelles P."/>
            <person name="Feng G."/>
            <person name="Sayaka M."/>
            <person name="Hattori M."/>
            <person name="Ohkuma M."/>
        </authorList>
    </citation>
    <scope>NUCLEOTIDE SEQUENCE [LARGE SCALE GENOMIC DNA]</scope>
    <source>
        <strain evidence="5 6">JCM19232</strain>
    </source>
</reference>
<dbReference type="InterPro" id="IPR009057">
    <property type="entry name" value="Homeodomain-like_sf"/>
</dbReference>
<dbReference type="SUPFAM" id="SSF46689">
    <property type="entry name" value="Homeodomain-like"/>
    <property type="match status" value="2"/>
</dbReference>
<dbReference type="PROSITE" id="PS01124">
    <property type="entry name" value="HTH_ARAC_FAMILY_2"/>
    <property type="match status" value="1"/>
</dbReference>
<evidence type="ECO:0000256" key="2">
    <source>
        <dbReference type="ARBA" id="ARBA00023125"/>
    </source>
</evidence>
<dbReference type="InterPro" id="IPR011051">
    <property type="entry name" value="RmlC_Cupin_sf"/>
</dbReference>
<accession>A0A0B8P2F3</accession>
<dbReference type="Gene3D" id="1.10.10.60">
    <property type="entry name" value="Homeodomain-like"/>
    <property type="match status" value="2"/>
</dbReference>
<evidence type="ECO:0000313" key="5">
    <source>
        <dbReference type="EMBL" id="GAM60935.1"/>
    </source>
</evidence>
<dbReference type="GO" id="GO:0043565">
    <property type="term" value="F:sequence-specific DNA binding"/>
    <property type="evidence" value="ECO:0007669"/>
    <property type="project" value="InterPro"/>
</dbReference>
<dbReference type="PANTHER" id="PTHR43280:SF27">
    <property type="entry name" value="TRANSCRIPTIONAL REGULATOR MTLR"/>
    <property type="match status" value="1"/>
</dbReference>
<sequence length="289" mass="33078">MKAQFEKVEYAQDSSWQLLIRRLESIPFEWHFHPEFELTLTLNSAGERYIGDTISEYGDYDLVLLGPNIPHTWQSRTSLDSGLEQRVYVLWFDMQWIQEVARLFPECRSVLPLLEQAQRGIVFPKALAKASLPLFESLDLANPTQRLALMLQILDAISSSAEYDFISVEQALGSHDSDKREQRLLGVLLEAIHDNYTQAISLNELSQKVGMSESTLGRFFKKMMGQSVNAYINQVRLGKACSLLIQTDKPISLVAELSGFNNLSNFNRLFLKYKQMTPKDFRGRFVDAN</sequence>
<comment type="caution">
    <text evidence="5">The sequence shown here is derived from an EMBL/GenBank/DDBJ whole genome shotgun (WGS) entry which is preliminary data.</text>
</comment>
<keyword evidence="3" id="KW-0804">Transcription</keyword>